<evidence type="ECO:0000313" key="2">
    <source>
        <dbReference type="EMBL" id="KAG7468725.1"/>
    </source>
</evidence>
<gene>
    <name evidence="2" type="ORF">JOB18_018265</name>
</gene>
<organism evidence="2 3">
    <name type="scientific">Solea senegalensis</name>
    <name type="common">Senegalese sole</name>
    <dbReference type="NCBI Taxonomy" id="28829"/>
    <lineage>
        <taxon>Eukaryota</taxon>
        <taxon>Metazoa</taxon>
        <taxon>Chordata</taxon>
        <taxon>Craniata</taxon>
        <taxon>Vertebrata</taxon>
        <taxon>Euteleostomi</taxon>
        <taxon>Actinopterygii</taxon>
        <taxon>Neopterygii</taxon>
        <taxon>Teleostei</taxon>
        <taxon>Neoteleostei</taxon>
        <taxon>Acanthomorphata</taxon>
        <taxon>Carangaria</taxon>
        <taxon>Pleuronectiformes</taxon>
        <taxon>Pleuronectoidei</taxon>
        <taxon>Soleidae</taxon>
        <taxon>Solea</taxon>
    </lineage>
</organism>
<feature type="region of interest" description="Disordered" evidence="1">
    <location>
        <begin position="38"/>
        <end position="83"/>
    </location>
</feature>
<feature type="compositionally biased region" description="Acidic residues" evidence="1">
    <location>
        <begin position="48"/>
        <end position="65"/>
    </location>
</feature>
<sequence>MESSLAHSFLHNFFFRQCENVKAFFQDGASSSMFADSCGATQLKEGPEKDDEDDEDEEDDDDDEVLPQRADEAVKSHHLHLHH</sequence>
<evidence type="ECO:0000313" key="3">
    <source>
        <dbReference type="Proteomes" id="UP000693946"/>
    </source>
</evidence>
<proteinExistence type="predicted"/>
<dbReference type="EMBL" id="JAGKHQ010000466">
    <property type="protein sequence ID" value="KAG7468725.1"/>
    <property type="molecule type" value="Genomic_DNA"/>
</dbReference>
<name>A0AAV6PMT0_SOLSE</name>
<dbReference type="AlphaFoldDB" id="A0AAV6PMT0"/>
<keyword evidence="3" id="KW-1185">Reference proteome</keyword>
<evidence type="ECO:0000256" key="1">
    <source>
        <dbReference type="SAM" id="MobiDB-lite"/>
    </source>
</evidence>
<reference evidence="2 3" key="1">
    <citation type="journal article" date="2021" name="Sci. Rep.">
        <title>Chromosome anchoring in Senegalese sole (Solea senegalensis) reveals sex-associated markers and genome rearrangements in flatfish.</title>
        <authorList>
            <person name="Guerrero-Cozar I."/>
            <person name="Gomez-Garrido J."/>
            <person name="Berbel C."/>
            <person name="Martinez-Blanch J.F."/>
            <person name="Alioto T."/>
            <person name="Claros M.G."/>
            <person name="Gagnaire P.A."/>
            <person name="Manchado M."/>
        </authorList>
    </citation>
    <scope>NUCLEOTIDE SEQUENCE [LARGE SCALE GENOMIC DNA]</scope>
    <source>
        <strain evidence="2">Sse05_10M</strain>
    </source>
</reference>
<comment type="caution">
    <text evidence="2">The sequence shown here is derived from an EMBL/GenBank/DDBJ whole genome shotgun (WGS) entry which is preliminary data.</text>
</comment>
<protein>
    <submittedName>
        <fullName evidence="2">Uncharacterized protein</fullName>
    </submittedName>
</protein>
<accession>A0AAV6PMT0</accession>
<dbReference type="Proteomes" id="UP000693946">
    <property type="component" value="Unassembled WGS sequence"/>
</dbReference>